<evidence type="ECO:0000313" key="3">
    <source>
        <dbReference type="Proteomes" id="UP000663831"/>
    </source>
</evidence>
<keyword evidence="1" id="KW-0472">Membrane</keyword>
<sequence length="139" mass="14923">TSTGYLYCLGLTRLVSPRSGPLTYKRGVPVTLHHTASPVLLACHDPPCGYPRSVLVCGADCCAQLHLRLPSFVLSFVILTISAFLISSTLEEGLAACGTVSFRVLLSCLLFSFFLLIHALVIFQGGATRWPRGSVVILS</sequence>
<dbReference type="AlphaFoldDB" id="A0A8H3A489"/>
<keyword evidence="1" id="KW-1133">Transmembrane helix</keyword>
<feature type="non-terminal residue" evidence="2">
    <location>
        <position position="1"/>
    </location>
</feature>
<dbReference type="Proteomes" id="UP000663831">
    <property type="component" value="Unassembled WGS sequence"/>
</dbReference>
<feature type="transmembrane region" description="Helical" evidence="1">
    <location>
        <begin position="102"/>
        <end position="123"/>
    </location>
</feature>
<evidence type="ECO:0000256" key="1">
    <source>
        <dbReference type="SAM" id="Phobius"/>
    </source>
</evidence>
<keyword evidence="1" id="KW-0812">Transmembrane</keyword>
<feature type="transmembrane region" description="Helical" evidence="1">
    <location>
        <begin position="72"/>
        <end position="90"/>
    </location>
</feature>
<evidence type="ECO:0000313" key="2">
    <source>
        <dbReference type="EMBL" id="CAE6389986.1"/>
    </source>
</evidence>
<protein>
    <submittedName>
        <fullName evidence="2">Uncharacterized protein</fullName>
    </submittedName>
</protein>
<reference evidence="2" key="1">
    <citation type="submission" date="2021-01" db="EMBL/GenBank/DDBJ databases">
        <authorList>
            <person name="Kaushik A."/>
        </authorList>
    </citation>
    <scope>NUCLEOTIDE SEQUENCE</scope>
    <source>
        <strain evidence="2">AG3-1AP</strain>
    </source>
</reference>
<name>A0A8H3A489_9AGAM</name>
<gene>
    <name evidence="2" type="ORF">RDB_LOCUS7921</name>
</gene>
<comment type="caution">
    <text evidence="2">The sequence shown here is derived from an EMBL/GenBank/DDBJ whole genome shotgun (WGS) entry which is preliminary data.</text>
</comment>
<proteinExistence type="predicted"/>
<organism evidence="2 3">
    <name type="scientific">Rhizoctonia solani</name>
    <dbReference type="NCBI Taxonomy" id="456999"/>
    <lineage>
        <taxon>Eukaryota</taxon>
        <taxon>Fungi</taxon>
        <taxon>Dikarya</taxon>
        <taxon>Basidiomycota</taxon>
        <taxon>Agaricomycotina</taxon>
        <taxon>Agaricomycetes</taxon>
        <taxon>Cantharellales</taxon>
        <taxon>Ceratobasidiaceae</taxon>
        <taxon>Rhizoctonia</taxon>
    </lineage>
</organism>
<dbReference type="EMBL" id="CAJMWV010000360">
    <property type="protein sequence ID" value="CAE6389986.1"/>
    <property type="molecule type" value="Genomic_DNA"/>
</dbReference>
<accession>A0A8H3A489</accession>